<dbReference type="RefSeq" id="WP_177170664.1">
    <property type="nucleotide sequence ID" value="NZ_CALJFH010000015.1"/>
</dbReference>
<protein>
    <submittedName>
        <fullName evidence="1">Uncharacterized protein</fullName>
    </submittedName>
</protein>
<sequence length="55" mass="5992">MTCVPKPARHARLFELIRQHNLAQAAAPASTQEAQGLNDVQGFIASARQSLYASR</sequence>
<proteinExistence type="predicted"/>
<accession>A0A1H3KSX7</accession>
<reference evidence="1 2" key="1">
    <citation type="submission" date="2016-10" db="EMBL/GenBank/DDBJ databases">
        <authorList>
            <person name="de Groot N.N."/>
        </authorList>
    </citation>
    <scope>NUCLEOTIDE SEQUENCE [LARGE SCALE GENOMIC DNA]</scope>
    <source>
        <strain evidence="1 2">DSM 24677</strain>
    </source>
</reference>
<dbReference type="GeneID" id="78126039"/>
<dbReference type="EMBL" id="FNPR01000002">
    <property type="protein sequence ID" value="SDY54868.1"/>
    <property type="molecule type" value="Genomic_DNA"/>
</dbReference>
<dbReference type="Proteomes" id="UP000199026">
    <property type="component" value="Unassembled WGS sequence"/>
</dbReference>
<evidence type="ECO:0000313" key="2">
    <source>
        <dbReference type="Proteomes" id="UP000199026"/>
    </source>
</evidence>
<organism evidence="1 2">
    <name type="scientific">Lentibacter algarum</name>
    <dbReference type="NCBI Taxonomy" id="576131"/>
    <lineage>
        <taxon>Bacteria</taxon>
        <taxon>Pseudomonadati</taxon>
        <taxon>Pseudomonadota</taxon>
        <taxon>Alphaproteobacteria</taxon>
        <taxon>Rhodobacterales</taxon>
        <taxon>Roseobacteraceae</taxon>
        <taxon>Lentibacter</taxon>
    </lineage>
</organism>
<evidence type="ECO:0000313" key="1">
    <source>
        <dbReference type="EMBL" id="SDY54868.1"/>
    </source>
</evidence>
<keyword evidence="2" id="KW-1185">Reference proteome</keyword>
<dbReference type="STRING" id="576131.SAMN05444486_102712"/>
<gene>
    <name evidence="1" type="ORF">SAMN05444486_102712</name>
</gene>
<dbReference type="AlphaFoldDB" id="A0A1H3KSX7"/>
<name>A0A1H3KSX7_9RHOB</name>